<name>E9EDZ7_METAQ</name>
<evidence type="ECO:0000313" key="5">
    <source>
        <dbReference type="EMBL" id="EFY85836.1"/>
    </source>
</evidence>
<dbReference type="GO" id="GO:0046872">
    <property type="term" value="F:metal ion binding"/>
    <property type="evidence" value="ECO:0007669"/>
    <property type="project" value="UniProtKB-KW"/>
</dbReference>
<dbReference type="InterPro" id="IPR032465">
    <property type="entry name" value="ACMSD"/>
</dbReference>
<dbReference type="GO" id="GO:0019748">
    <property type="term" value="P:secondary metabolic process"/>
    <property type="evidence" value="ECO:0007669"/>
    <property type="project" value="TreeGrafter"/>
</dbReference>
<dbReference type="InParanoid" id="E9EDZ7"/>
<dbReference type="OrthoDB" id="4932559at2759"/>
<dbReference type="HOGENOM" id="CLU_1594944_0_0_1"/>
<dbReference type="STRING" id="655827.E9EDZ7"/>
<organism evidence="6">
    <name type="scientific">Metarhizium acridum (strain CQMa 102)</name>
    <dbReference type="NCBI Taxonomy" id="655827"/>
    <lineage>
        <taxon>Eukaryota</taxon>
        <taxon>Fungi</taxon>
        <taxon>Dikarya</taxon>
        <taxon>Ascomycota</taxon>
        <taxon>Pezizomycotina</taxon>
        <taxon>Sordariomycetes</taxon>
        <taxon>Hypocreomycetidae</taxon>
        <taxon>Hypocreales</taxon>
        <taxon>Clavicipitaceae</taxon>
        <taxon>Metarhizium</taxon>
    </lineage>
</organism>
<keyword evidence="5" id="KW-0378">Hydrolase</keyword>
<dbReference type="SUPFAM" id="SSF51556">
    <property type="entry name" value="Metallo-dependent hydrolases"/>
    <property type="match status" value="1"/>
</dbReference>
<dbReference type="InterPro" id="IPR032466">
    <property type="entry name" value="Metal_Hydrolase"/>
</dbReference>
<dbReference type="EMBL" id="GL698564">
    <property type="protein sequence ID" value="EFY85836.1"/>
    <property type="molecule type" value="Genomic_DNA"/>
</dbReference>
<dbReference type="GO" id="GO:0016831">
    <property type="term" value="F:carboxy-lyase activity"/>
    <property type="evidence" value="ECO:0007669"/>
    <property type="project" value="UniProtKB-KW"/>
</dbReference>
<dbReference type="Gene3D" id="3.20.20.140">
    <property type="entry name" value="Metal-dependent hydrolases"/>
    <property type="match status" value="1"/>
</dbReference>
<accession>E9EDZ7</accession>
<keyword evidence="3 4" id="KW-0456">Lyase</keyword>
<dbReference type="PANTHER" id="PTHR21240:SF29">
    <property type="entry name" value="AMIDOHYDROLASE-RELATED DOMAIN-CONTAINING PROTEIN"/>
    <property type="match status" value="1"/>
</dbReference>
<proteinExistence type="inferred from homology"/>
<keyword evidence="4" id="KW-0210">Decarboxylase</keyword>
<evidence type="ECO:0000256" key="2">
    <source>
        <dbReference type="ARBA" id="ARBA00022833"/>
    </source>
</evidence>
<dbReference type="KEGG" id="maw:19252406"/>
<sequence>MFAIPKVDVYYHGVDEGLKEMKVPDWSISSDEAFSKSMGVAFIPDPEESAKVARAMKEYSASLRDRNPSNGFFATVPSLERTDLVLRELRYTFDTLHADGATLFASYATPGGYLGHPEYVPDWEELSRRKAVVFVHPINHKDSVFVTTHCRCLPSIGRTRRDARPWT</sequence>
<dbReference type="GO" id="GO:0016787">
    <property type="term" value="F:hydrolase activity"/>
    <property type="evidence" value="ECO:0007669"/>
    <property type="project" value="UniProtKB-KW"/>
</dbReference>
<keyword evidence="2" id="KW-0862">Zinc</keyword>
<dbReference type="eggNOG" id="KOG4245">
    <property type="taxonomic scope" value="Eukaryota"/>
</dbReference>
<evidence type="ECO:0000256" key="1">
    <source>
        <dbReference type="ARBA" id="ARBA00022723"/>
    </source>
</evidence>
<dbReference type="Proteomes" id="UP000002499">
    <property type="component" value="Unassembled WGS sequence"/>
</dbReference>
<comment type="similarity">
    <text evidence="4">Belongs to the metallo-dependent hydrolases superfamily.</text>
</comment>
<gene>
    <name evidence="5" type="ORF">MAC_08095</name>
</gene>
<dbReference type="AlphaFoldDB" id="E9EDZ7"/>
<keyword evidence="6" id="KW-1185">Reference proteome</keyword>
<evidence type="ECO:0000256" key="3">
    <source>
        <dbReference type="ARBA" id="ARBA00023239"/>
    </source>
</evidence>
<dbReference type="GO" id="GO:0005829">
    <property type="term" value="C:cytosol"/>
    <property type="evidence" value="ECO:0007669"/>
    <property type="project" value="TreeGrafter"/>
</dbReference>
<reference evidence="5 6" key="1">
    <citation type="journal article" date="2011" name="PLoS Genet.">
        <title>Genome sequencing and comparative transcriptomics of the model entomopathogenic fungi Metarhizium anisopliae and M. acridum.</title>
        <authorList>
            <person name="Gao Q."/>
            <person name="Jin K."/>
            <person name="Ying S.H."/>
            <person name="Zhang Y."/>
            <person name="Xiao G."/>
            <person name="Shang Y."/>
            <person name="Duan Z."/>
            <person name="Hu X."/>
            <person name="Xie X.Q."/>
            <person name="Zhou G."/>
            <person name="Peng G."/>
            <person name="Luo Z."/>
            <person name="Huang W."/>
            <person name="Wang B."/>
            <person name="Fang W."/>
            <person name="Wang S."/>
            <person name="Zhong Y."/>
            <person name="Ma L.J."/>
            <person name="St Leger R.J."/>
            <person name="Zhao G.P."/>
            <person name="Pei Y."/>
            <person name="Feng M.G."/>
            <person name="Xia Y."/>
            <person name="Wang C."/>
        </authorList>
    </citation>
    <scope>NUCLEOTIDE SEQUENCE [LARGE SCALE GENOMIC DNA]</scope>
    <source>
        <strain evidence="5 6">CQMa 102</strain>
    </source>
</reference>
<dbReference type="GeneID" id="19252406"/>
<keyword evidence="1" id="KW-0479">Metal-binding</keyword>
<protein>
    <submittedName>
        <fullName evidence="5">Amidohydrolase family protein</fullName>
    </submittedName>
</protein>
<dbReference type="PANTHER" id="PTHR21240">
    <property type="entry name" value="2-AMINO-3-CARBOXYLMUCONATE-6-SEMIALDEHYDE DECARBOXYLASE"/>
    <property type="match status" value="1"/>
</dbReference>
<evidence type="ECO:0000256" key="4">
    <source>
        <dbReference type="RuleBase" id="RU366045"/>
    </source>
</evidence>
<evidence type="ECO:0000313" key="6">
    <source>
        <dbReference type="Proteomes" id="UP000002499"/>
    </source>
</evidence>